<dbReference type="FunFam" id="3.40.50.1010:FF:000006">
    <property type="entry name" value="rRNA-processing protein UTP23 homolog"/>
    <property type="match status" value="1"/>
</dbReference>
<keyword evidence="4" id="KW-0539">Nucleus</keyword>
<dbReference type="GO" id="GO:0032040">
    <property type="term" value="C:small-subunit processome"/>
    <property type="evidence" value="ECO:0007669"/>
    <property type="project" value="InterPro"/>
</dbReference>
<proteinExistence type="inferred from homology"/>
<feature type="region of interest" description="Disordered" evidence="7">
    <location>
        <begin position="239"/>
        <end position="295"/>
    </location>
</feature>
<reference evidence="9 10" key="1">
    <citation type="submission" date="2020-04" db="EMBL/GenBank/DDBJ databases">
        <title>Plant Genome Project.</title>
        <authorList>
            <person name="Zhang R.-G."/>
        </authorList>
    </citation>
    <scope>NUCLEOTIDE SEQUENCE [LARGE SCALE GENOMIC DNA]</scope>
    <source>
        <strain evidence="9">YNK0</strain>
        <tissue evidence="9">Leaf</tissue>
    </source>
</reference>
<dbReference type="Proteomes" id="UP000655225">
    <property type="component" value="Unassembled WGS sequence"/>
</dbReference>
<feature type="domain" description="UTP23 sensor motif region" evidence="8">
    <location>
        <begin position="238"/>
        <end position="256"/>
    </location>
</feature>
<comment type="subcellular location">
    <subcellularLocation>
        <location evidence="1">Nucleus</location>
        <location evidence="1">Nucleolus</location>
    </subcellularLocation>
</comment>
<dbReference type="Gene3D" id="3.40.50.1010">
    <property type="entry name" value="5'-nuclease"/>
    <property type="match status" value="1"/>
</dbReference>
<protein>
    <recommendedName>
        <fullName evidence="8">UTP23 sensor motif region domain-containing protein</fullName>
    </recommendedName>
</protein>
<dbReference type="CDD" id="cd08553">
    <property type="entry name" value="PIN_Fcf1-like"/>
    <property type="match status" value="1"/>
</dbReference>
<comment type="caution">
    <text evidence="9">The sequence shown here is derived from an EMBL/GenBank/DDBJ whole genome shotgun (WGS) entry which is preliminary data.</text>
</comment>
<evidence type="ECO:0000256" key="5">
    <source>
        <dbReference type="ARBA" id="ARBA00037300"/>
    </source>
</evidence>
<dbReference type="InterPro" id="IPR029060">
    <property type="entry name" value="PIN-like_dom_sf"/>
</dbReference>
<sequence length="295" mass="33150">MRLKKQKRHRKSVRFYTACFGFREPFKVLCDGTFVHHLLVNRITSANDSLSNLLGAPAKLFTTRCVLGELKSLGESYGESLQAARNLATARCDHEKRRSAVGCITGVIGENNPEHFFVATQDTDLRNKFQEVVSGSENEFKEIEIPGVPVIFGLRNSLFLEPPSAIQRQYVKSTEEERLHMTESEYKMLQKREINKLANQEASNSTDAHEGLGNQTVMAQPKINAARKTMGVMDEVQFKRKKAKGPNPLSCKKKKSHGSPSLLPNLVCKDGDDASKKRNRKRKSRKSIKLSEADS</sequence>
<dbReference type="Pfam" id="PF04900">
    <property type="entry name" value="Fcf1"/>
    <property type="match status" value="1"/>
</dbReference>
<dbReference type="PANTHER" id="PTHR12416">
    <property type="entry name" value="RRNA-PROCESSING PROTEIN UTP23 HOMOLOG"/>
    <property type="match status" value="1"/>
</dbReference>
<accession>A0A834ZPY4</accession>
<dbReference type="InterPro" id="IPR057776">
    <property type="entry name" value="UTP23_sensor"/>
</dbReference>
<dbReference type="AlphaFoldDB" id="A0A834ZPY4"/>
<evidence type="ECO:0000256" key="1">
    <source>
        <dbReference type="ARBA" id="ARBA00004604"/>
    </source>
</evidence>
<dbReference type="OrthoDB" id="25675at2759"/>
<evidence type="ECO:0000259" key="8">
    <source>
        <dbReference type="Pfam" id="PF24779"/>
    </source>
</evidence>
<comment type="similarity">
    <text evidence="6">Belongs to the UTP23/FCF1 family. UTP23 subfamily.</text>
</comment>
<keyword evidence="10" id="KW-1185">Reference proteome</keyword>
<dbReference type="GO" id="GO:0006364">
    <property type="term" value="P:rRNA processing"/>
    <property type="evidence" value="ECO:0007669"/>
    <property type="project" value="UniProtKB-KW"/>
</dbReference>
<dbReference type="SUPFAM" id="SSF88723">
    <property type="entry name" value="PIN domain-like"/>
    <property type="match status" value="1"/>
</dbReference>
<evidence type="ECO:0000313" key="9">
    <source>
        <dbReference type="EMBL" id="KAF8411839.1"/>
    </source>
</evidence>
<comment type="function">
    <text evidence="5">Involved in rRNA-processing and ribosome biogenesis.</text>
</comment>
<evidence type="ECO:0000313" key="10">
    <source>
        <dbReference type="Proteomes" id="UP000655225"/>
    </source>
</evidence>
<name>A0A834ZPY4_TETSI</name>
<gene>
    <name evidence="9" type="ORF">HHK36_004398</name>
</gene>
<feature type="compositionally biased region" description="Basic residues" evidence="7">
    <location>
        <begin position="277"/>
        <end position="288"/>
    </location>
</feature>
<evidence type="ECO:0000256" key="4">
    <source>
        <dbReference type="ARBA" id="ARBA00023242"/>
    </source>
</evidence>
<dbReference type="Pfam" id="PF24779">
    <property type="entry name" value="UTP23_sensor"/>
    <property type="match status" value="1"/>
</dbReference>
<evidence type="ECO:0000256" key="3">
    <source>
        <dbReference type="ARBA" id="ARBA00022552"/>
    </source>
</evidence>
<dbReference type="EMBL" id="JABCRI010000002">
    <property type="protein sequence ID" value="KAF8411839.1"/>
    <property type="molecule type" value="Genomic_DNA"/>
</dbReference>
<dbReference type="OMA" id="HTSGLQM"/>
<keyword evidence="2" id="KW-0690">Ribosome biogenesis</keyword>
<dbReference type="InterPro" id="IPR006984">
    <property type="entry name" value="Fcf1/UTP23"/>
</dbReference>
<evidence type="ECO:0000256" key="7">
    <source>
        <dbReference type="SAM" id="MobiDB-lite"/>
    </source>
</evidence>
<organism evidence="9 10">
    <name type="scientific">Tetracentron sinense</name>
    <name type="common">Spur-leaf</name>
    <dbReference type="NCBI Taxonomy" id="13715"/>
    <lineage>
        <taxon>Eukaryota</taxon>
        <taxon>Viridiplantae</taxon>
        <taxon>Streptophyta</taxon>
        <taxon>Embryophyta</taxon>
        <taxon>Tracheophyta</taxon>
        <taxon>Spermatophyta</taxon>
        <taxon>Magnoliopsida</taxon>
        <taxon>Trochodendrales</taxon>
        <taxon>Trochodendraceae</taxon>
        <taxon>Tetracentron</taxon>
    </lineage>
</organism>
<keyword evidence="3" id="KW-0698">rRNA processing</keyword>
<evidence type="ECO:0000256" key="2">
    <source>
        <dbReference type="ARBA" id="ARBA00022517"/>
    </source>
</evidence>
<evidence type="ECO:0000256" key="6">
    <source>
        <dbReference type="ARBA" id="ARBA00038503"/>
    </source>
</evidence>